<protein>
    <submittedName>
        <fullName evidence="1">YbbR-like domain-containing protein</fullName>
    </submittedName>
</protein>
<dbReference type="Gene3D" id="2.170.120.40">
    <property type="entry name" value="YbbR-like domain"/>
    <property type="match status" value="2"/>
</dbReference>
<sequence length="427" mass="47204">MVDNLMDRPWFLRFTALALAIILFFSVQSENEKKMSSTIGDSHDIIRDVPVEVLFDNENYVVTGVPKTVNMAIDGPSSLVQSTKLLKDFTLKVDLREQRIGRHTVKIQAENISDKLNVRLEPATVDVVIEEKVTKTFPVEPEFNERLLAEGFNAVKKEVEPATIQVTGAKSVIEAISFVKVSATGDPGVNKSFEQKARVRVLDRDLNKLSVTIEPEEVNVKVEVKENSKEVPVVLRQRGMPGENIVIDSVFTDTNTVTLFGPQKTLESIDELRVDVDISKVKESGTVEINLPKPTGVSKLSEEKIKVNISVTILDGEDPPPDVSMEPTTDVEKDVTKEFKNIPVTVKGLDEKYSSTFLKPANGVVDVTVTAKEEVIKSLESSDFDISVDASGTDQEGEHSYPLTVVGPDNIAWKLSENEVTLEIRLA</sequence>
<dbReference type="Proteomes" id="UP001596071">
    <property type="component" value="Unassembled WGS sequence"/>
</dbReference>
<evidence type="ECO:0000313" key="2">
    <source>
        <dbReference type="Proteomes" id="UP001596071"/>
    </source>
</evidence>
<dbReference type="Pfam" id="PF07949">
    <property type="entry name" value="YbbR"/>
    <property type="match status" value="3"/>
</dbReference>
<evidence type="ECO:0000313" key="1">
    <source>
        <dbReference type="EMBL" id="MFC5602001.1"/>
    </source>
</evidence>
<dbReference type="InterPro" id="IPR053154">
    <property type="entry name" value="c-di-AMP_regulator"/>
</dbReference>
<reference evidence="2" key="1">
    <citation type="journal article" date="2019" name="Int. J. Syst. Evol. Microbiol.">
        <title>The Global Catalogue of Microorganisms (GCM) 10K type strain sequencing project: providing services to taxonomists for standard genome sequencing and annotation.</title>
        <authorList>
            <consortium name="The Broad Institute Genomics Platform"/>
            <consortium name="The Broad Institute Genome Sequencing Center for Infectious Disease"/>
            <person name="Wu L."/>
            <person name="Ma J."/>
        </authorList>
    </citation>
    <scope>NUCLEOTIDE SEQUENCE [LARGE SCALE GENOMIC DNA]</scope>
    <source>
        <strain evidence="2">KACC 11299</strain>
    </source>
</reference>
<proteinExistence type="predicted"/>
<organism evidence="1 2">
    <name type="scientific">Sporosarcina koreensis</name>
    <dbReference type="NCBI Taxonomy" id="334735"/>
    <lineage>
        <taxon>Bacteria</taxon>
        <taxon>Bacillati</taxon>
        <taxon>Bacillota</taxon>
        <taxon>Bacilli</taxon>
        <taxon>Bacillales</taxon>
        <taxon>Caryophanaceae</taxon>
        <taxon>Sporosarcina</taxon>
    </lineage>
</organism>
<dbReference type="PANTHER" id="PTHR37804">
    <property type="entry name" value="CDAA REGULATORY PROTEIN CDAR"/>
    <property type="match status" value="1"/>
</dbReference>
<dbReference type="PANTHER" id="PTHR37804:SF1">
    <property type="entry name" value="CDAA REGULATORY PROTEIN CDAR"/>
    <property type="match status" value="1"/>
</dbReference>
<name>A0ABW0TSL4_9BACL</name>
<accession>A0ABW0TSL4</accession>
<dbReference type="EMBL" id="JBHSNP010000002">
    <property type="protein sequence ID" value="MFC5602001.1"/>
    <property type="molecule type" value="Genomic_DNA"/>
</dbReference>
<dbReference type="Gene3D" id="2.170.120.30">
    <property type="match status" value="2"/>
</dbReference>
<dbReference type="RefSeq" id="WP_381441683.1">
    <property type="nucleotide sequence ID" value="NZ_JBHSNP010000002.1"/>
</dbReference>
<comment type="caution">
    <text evidence="1">The sequence shown here is derived from an EMBL/GenBank/DDBJ whole genome shotgun (WGS) entry which is preliminary data.</text>
</comment>
<gene>
    <name evidence="1" type="ORF">ACFPTP_01810</name>
</gene>
<keyword evidence="2" id="KW-1185">Reference proteome</keyword>
<dbReference type="InterPro" id="IPR012505">
    <property type="entry name" value="YbbR"/>
</dbReference>